<dbReference type="EMBL" id="MWQO01000008">
    <property type="protein sequence ID" value="THD11634.1"/>
    <property type="molecule type" value="Genomic_DNA"/>
</dbReference>
<organism evidence="1 2">
    <name type="scientific">Metallibacterium scheffleri</name>
    <dbReference type="NCBI Taxonomy" id="993689"/>
    <lineage>
        <taxon>Bacteria</taxon>
        <taxon>Pseudomonadati</taxon>
        <taxon>Pseudomonadota</taxon>
        <taxon>Gammaproteobacteria</taxon>
        <taxon>Lysobacterales</taxon>
        <taxon>Rhodanobacteraceae</taxon>
        <taxon>Metallibacterium</taxon>
    </lineage>
</organism>
<comment type="caution">
    <text evidence="1">The sequence shown here is derived from an EMBL/GenBank/DDBJ whole genome shotgun (WGS) entry which is preliminary data.</text>
</comment>
<dbReference type="RefSeq" id="WP_081130374.1">
    <property type="nucleotide sequence ID" value="NZ_LDOS01000005.1"/>
</dbReference>
<dbReference type="Proteomes" id="UP000307749">
    <property type="component" value="Unassembled WGS sequence"/>
</dbReference>
<dbReference type="AlphaFoldDB" id="A0A4S3KTP8"/>
<dbReference type="STRING" id="993689.GCA_002077135_00344"/>
<reference evidence="1 2" key="1">
    <citation type="submission" date="2017-02" db="EMBL/GenBank/DDBJ databases">
        <title>Whole genome sequencing of Metallibacterium scheffleri DSM 24874 (T).</title>
        <authorList>
            <person name="Kumar S."/>
            <person name="Patil P."/>
            <person name="Patil P.B."/>
        </authorList>
    </citation>
    <scope>NUCLEOTIDE SEQUENCE [LARGE SCALE GENOMIC DNA]</scope>
    <source>
        <strain evidence="1 2">DSM 24874</strain>
    </source>
</reference>
<gene>
    <name evidence="1" type="ORF">B1806_02550</name>
</gene>
<evidence type="ECO:0000313" key="2">
    <source>
        <dbReference type="Proteomes" id="UP000307749"/>
    </source>
</evidence>
<protein>
    <submittedName>
        <fullName evidence="1">Uncharacterized protein</fullName>
    </submittedName>
</protein>
<keyword evidence="2" id="KW-1185">Reference proteome</keyword>
<name>A0A4S3KTP8_9GAMM</name>
<evidence type="ECO:0000313" key="1">
    <source>
        <dbReference type="EMBL" id="THD11634.1"/>
    </source>
</evidence>
<proteinExistence type="predicted"/>
<accession>A0A4S3KTP8</accession>
<sequence>MNGGTFVFLFLLVAVSGIVVEVIKAIGNAGSSKGGIGSGQRRKALSDADLRAIGDLFTATMPQEVVDMTPPAATSAEPVMQTTTEVKATSLATVKTAIATMWHGGAHNARGLVHAVRWAEEDSRWNLHRKINKKFDAQLRKERRRHVEARKLADRLEEVMRLEGELA</sequence>